<evidence type="ECO:0000313" key="3">
    <source>
        <dbReference type="Proteomes" id="UP000697127"/>
    </source>
</evidence>
<accession>A0A9P6WPA4</accession>
<feature type="region of interest" description="Disordered" evidence="1">
    <location>
        <begin position="1"/>
        <end position="39"/>
    </location>
</feature>
<dbReference type="EMBL" id="PUHW01000066">
    <property type="protein sequence ID" value="KAG0689683.1"/>
    <property type="molecule type" value="Genomic_DNA"/>
</dbReference>
<protein>
    <recommendedName>
        <fullName evidence="4">MICOS complex subunit MIC19</fullName>
    </recommendedName>
</protein>
<reference evidence="2" key="1">
    <citation type="submission" date="2020-11" db="EMBL/GenBank/DDBJ databases">
        <title>Kefir isolates.</title>
        <authorList>
            <person name="Marcisauskas S."/>
            <person name="Kim Y."/>
            <person name="Blasche S."/>
        </authorList>
    </citation>
    <scope>NUCLEOTIDE SEQUENCE</scope>
    <source>
        <strain evidence="2">Olga-1</strain>
    </source>
</reference>
<keyword evidence="3" id="KW-1185">Reference proteome</keyword>
<name>A0A9P6WPA4_9ASCO</name>
<evidence type="ECO:0000256" key="1">
    <source>
        <dbReference type="SAM" id="MobiDB-lite"/>
    </source>
</evidence>
<evidence type="ECO:0000313" key="2">
    <source>
        <dbReference type="EMBL" id="KAG0689683.1"/>
    </source>
</evidence>
<dbReference type="OrthoDB" id="5544375at2759"/>
<dbReference type="InterPro" id="IPR012471">
    <property type="entry name" value="DUF1690"/>
</dbReference>
<feature type="compositionally biased region" description="Basic and acidic residues" evidence="1">
    <location>
        <begin position="22"/>
        <end position="36"/>
    </location>
</feature>
<evidence type="ECO:0008006" key="4">
    <source>
        <dbReference type="Google" id="ProtNLM"/>
    </source>
</evidence>
<proteinExistence type="predicted"/>
<dbReference type="Proteomes" id="UP000697127">
    <property type="component" value="Unassembled WGS sequence"/>
</dbReference>
<organism evidence="2 3">
    <name type="scientific">Pichia californica</name>
    <dbReference type="NCBI Taxonomy" id="460514"/>
    <lineage>
        <taxon>Eukaryota</taxon>
        <taxon>Fungi</taxon>
        <taxon>Dikarya</taxon>
        <taxon>Ascomycota</taxon>
        <taxon>Saccharomycotina</taxon>
        <taxon>Pichiomycetes</taxon>
        <taxon>Pichiales</taxon>
        <taxon>Pichiaceae</taxon>
        <taxon>Pichia</taxon>
    </lineage>
</organism>
<dbReference type="AlphaFoldDB" id="A0A9P6WPA4"/>
<sequence length="145" mass="16103">MSESKPFPTLTPVQFSPNLIDSLDKSTDSTITREQRQSQVISNQVSKELDSLLNEKSLQLDSKINSNLLKSNSNNDSIIQGSPELNKKLDSIYNILKSSAEAKIVKSDIVLKAENNVIQCLLKNKGTPLNCWDEVQNFKKIAGNP</sequence>
<comment type="caution">
    <text evidence="2">The sequence shown here is derived from an EMBL/GenBank/DDBJ whole genome shotgun (WGS) entry which is preliminary data.</text>
</comment>
<gene>
    <name evidence="2" type="ORF">C6P40_004628</name>
</gene>
<dbReference type="Pfam" id="PF07956">
    <property type="entry name" value="DUF1690"/>
    <property type="match status" value="1"/>
</dbReference>